<dbReference type="EMBL" id="JBHRVV010000001">
    <property type="protein sequence ID" value="MFC3460251.1"/>
    <property type="molecule type" value="Genomic_DNA"/>
</dbReference>
<evidence type="ECO:0000313" key="1">
    <source>
        <dbReference type="EMBL" id="MFC3460251.1"/>
    </source>
</evidence>
<protein>
    <submittedName>
        <fullName evidence="1">Uncharacterized protein</fullName>
    </submittedName>
</protein>
<accession>A0ABV7PPL2</accession>
<proteinExistence type="predicted"/>
<comment type="caution">
    <text evidence="1">The sequence shown here is derived from an EMBL/GenBank/DDBJ whole genome shotgun (WGS) entry which is preliminary data.</text>
</comment>
<keyword evidence="2" id="KW-1185">Reference proteome</keyword>
<name>A0ABV7PPL2_9BURK</name>
<sequence>MSETLASVKSAPTTTPKETFVEVTHTLTDGVLLYRPDENSFIALYPDEWLACRVDGHQNKTAIEELQDANREVTERSLALHALLEQPNAAKAEIAQARKDLDAALSTLAQKSEAAKQRVQALVSQKVDPKKLVELVPMTMKRIEGPVHTPIYVNAQRLQTALADRRVYLVNGPAERRKPPREKLFNGTQLNTTEVRNRILNQVQDRAKFSKKWKLAPKDADQFSGILTEWAKVMGTSATAWLERSQQEVVEGIFAAETSDPNNPYRNIDVKPEAQFLRWSAGAGAEATFMPFQGNLHDGRDTNWKQRFKRGAKAAQFSIKANAAASFAVGEAKVATTLYLPHAAGWHLENELLGHPLNFGYFRVRGDLTLSALAGASLALEAGAALMITGDKQGVRGTPPNQAGAKAKVGAKGKVDVFAGLKESIDLAGALQWLSPEGIIDPKGPKKPDPNKAIAAYADVAKISVGVSAIQGLAATLGFQCDYRDGRFVIAAKAGACLGLGGAGSVACEVGAAQIGQFFMCIAHQLKQADYKKMVEAMPSTAFEIFNKILYLHTVTGKSIENYVGVKAKAIDDTYRDVVSSISNNGEQLIKMVERQLRSGWGWYAYMPPESRGALIKSIADAYVQQKNPGNLELKTSASYSINELLSTIQSNGQLFNTLDRVNLAFGDESGRNQGIQLINSIVSGTKFDSCIDRCTMQLATATPLLGRAFLRNDEPDFRVAQFPLHNSAYNTA</sequence>
<reference evidence="2" key="1">
    <citation type="journal article" date="2019" name="Int. J. Syst. Evol. Microbiol.">
        <title>The Global Catalogue of Microorganisms (GCM) 10K type strain sequencing project: providing services to taxonomists for standard genome sequencing and annotation.</title>
        <authorList>
            <consortium name="The Broad Institute Genomics Platform"/>
            <consortium name="The Broad Institute Genome Sequencing Center for Infectious Disease"/>
            <person name="Wu L."/>
            <person name="Ma J."/>
        </authorList>
    </citation>
    <scope>NUCLEOTIDE SEQUENCE [LARGE SCALE GENOMIC DNA]</scope>
    <source>
        <strain evidence="2">CCM 7480</strain>
    </source>
</reference>
<dbReference type="RefSeq" id="WP_379736883.1">
    <property type="nucleotide sequence ID" value="NZ_JBHRVV010000001.1"/>
</dbReference>
<dbReference type="Proteomes" id="UP001595665">
    <property type="component" value="Unassembled WGS sequence"/>
</dbReference>
<organism evidence="1 2">
    <name type="scientific">Massilia haematophila</name>
    <dbReference type="NCBI Taxonomy" id="457923"/>
    <lineage>
        <taxon>Bacteria</taxon>
        <taxon>Pseudomonadati</taxon>
        <taxon>Pseudomonadota</taxon>
        <taxon>Betaproteobacteria</taxon>
        <taxon>Burkholderiales</taxon>
        <taxon>Oxalobacteraceae</taxon>
        <taxon>Telluria group</taxon>
        <taxon>Massilia</taxon>
    </lineage>
</organism>
<gene>
    <name evidence="1" type="ORF">ACFOPH_18620</name>
</gene>
<evidence type="ECO:0000313" key="2">
    <source>
        <dbReference type="Proteomes" id="UP001595665"/>
    </source>
</evidence>